<evidence type="ECO:0000313" key="3">
    <source>
        <dbReference type="EMBL" id="GEP23892.1"/>
    </source>
</evidence>
<feature type="chain" id="PRO_5045353751" description="ADP ribosyltransferase domain-containing protein" evidence="1">
    <location>
        <begin position="29"/>
        <end position="333"/>
    </location>
</feature>
<reference evidence="3 4" key="1">
    <citation type="submission" date="2019-07" db="EMBL/GenBank/DDBJ databases">
        <title>Whole genome shotgun sequence of Lactobacillus diolivorans NBRC 107869.</title>
        <authorList>
            <person name="Hosoyama A."/>
            <person name="Uohara A."/>
            <person name="Ohji S."/>
            <person name="Ichikawa N."/>
        </authorList>
    </citation>
    <scope>NUCLEOTIDE SEQUENCE [LARGE SCALE GENOMIC DNA]</scope>
    <source>
        <strain evidence="3 4">NBRC 107869</strain>
    </source>
</reference>
<keyword evidence="4" id="KW-1185">Reference proteome</keyword>
<name>A0ABQ0XCR5_9LACO</name>
<sequence>MSLRIKVKHFVFVVILLVAVSLTSPVQAKSIKKEVQGNTTTTIVTSNIIHTSNVGKRVFLTRIPVKLHAITNEEPDPQKIVAVPKNTPLIVQKKLAEDKGYLVSMPHSKAKLVISHPAKLIYSTKTAKLNSKEMKALRLSADRWAKKLTNREIKAIRYYTNNGYGKINDTLRNPHKRATSKVKTSIKQINRAIDQYQLKQPLTVFRGTTPLGLTKSLGSQSVKVGGQYHDPAYSSTTLSQMIALGFSRSKQHVVLKINLPKGRYGAYIDPISTNVGEREYLLHHGTKLIVTKIQKVHLTVHTVTTVEQKGKKPVKKATNAPINYRLVTLSLMK</sequence>
<feature type="signal peptide" evidence="1">
    <location>
        <begin position="1"/>
        <end position="28"/>
    </location>
</feature>
<evidence type="ECO:0000256" key="1">
    <source>
        <dbReference type="SAM" id="SignalP"/>
    </source>
</evidence>
<gene>
    <name evidence="3" type="ORF">LDI01_14850</name>
</gene>
<proteinExistence type="predicted"/>
<dbReference type="PROSITE" id="PS51996">
    <property type="entry name" value="TR_MART"/>
    <property type="match status" value="1"/>
</dbReference>
<organism evidence="3 4">
    <name type="scientific">Lentilactobacillus diolivorans</name>
    <dbReference type="NCBI Taxonomy" id="179838"/>
    <lineage>
        <taxon>Bacteria</taxon>
        <taxon>Bacillati</taxon>
        <taxon>Bacillota</taxon>
        <taxon>Bacilli</taxon>
        <taxon>Lactobacillales</taxon>
        <taxon>Lactobacillaceae</taxon>
        <taxon>Lentilactobacillus</taxon>
    </lineage>
</organism>
<evidence type="ECO:0000259" key="2">
    <source>
        <dbReference type="Pfam" id="PF03496"/>
    </source>
</evidence>
<dbReference type="InterPro" id="IPR003540">
    <property type="entry name" value="ADP-ribosyltransferase"/>
</dbReference>
<dbReference type="Pfam" id="PF03496">
    <property type="entry name" value="ADPrib_exo_Tox"/>
    <property type="match status" value="1"/>
</dbReference>
<accession>A0ABQ0XCR5</accession>
<protein>
    <recommendedName>
        <fullName evidence="2">ADP ribosyltransferase domain-containing protein</fullName>
    </recommendedName>
</protein>
<dbReference type="SUPFAM" id="SSF56399">
    <property type="entry name" value="ADP-ribosylation"/>
    <property type="match status" value="1"/>
</dbReference>
<keyword evidence="1" id="KW-0732">Signal</keyword>
<evidence type="ECO:0000313" key="4">
    <source>
        <dbReference type="Proteomes" id="UP000321409"/>
    </source>
</evidence>
<dbReference type="Proteomes" id="UP000321409">
    <property type="component" value="Unassembled WGS sequence"/>
</dbReference>
<dbReference type="EMBL" id="BKAB01000020">
    <property type="protein sequence ID" value="GEP23892.1"/>
    <property type="molecule type" value="Genomic_DNA"/>
</dbReference>
<feature type="domain" description="ADP ribosyltransferase" evidence="2">
    <location>
        <begin position="142"/>
        <end position="306"/>
    </location>
</feature>
<comment type="caution">
    <text evidence="3">The sequence shown here is derived from an EMBL/GenBank/DDBJ whole genome shotgun (WGS) entry which is preliminary data.</text>
</comment>
<dbReference type="Gene3D" id="3.90.176.10">
    <property type="entry name" value="Toxin ADP-ribosyltransferase, Chain A, domain 1"/>
    <property type="match status" value="1"/>
</dbReference>